<dbReference type="InterPro" id="IPR012332">
    <property type="entry name" value="Autotransporter_pectin_lyase_C"/>
</dbReference>
<dbReference type="Proteomes" id="UP000179807">
    <property type="component" value="Unassembled WGS sequence"/>
</dbReference>
<dbReference type="GeneID" id="94839538"/>
<feature type="domain" description="Right handed beta helix" evidence="2">
    <location>
        <begin position="427"/>
        <end position="578"/>
    </location>
</feature>
<accession>A0A1J4K8X3</accession>
<sequence length="743" mass="78749">MSDIPGTRQITPNISANQKLNLTYPQYVNTISDGLPTLSLKPFPDAPTGEQGAPITVTPTLENAITSAIEQAKENQTIIVQSGIYEEALNISKSINLVANGKVIICSAGGETTVSITGGNVTFDGFSIKQKKSRARGALLLNGGTLKLVNCKLSALSNATIMAKNDTLLSIKQCVIKGRNGSALSASHSCQIESEFTTYSYCRIATVSLRSTSCAKFKQCIFLNNPQSGISAIDESQLYVDSCNFVECTAEIRSNGACNVIKGTLFSKTGGSSGIVISQNATAYLYGNIIRGCCVDLRGSCNVTLRQNNYEGGSFLASNSTTANSLEETFTGDTPAAIGVHDTSHLTIEGAKITNLTGIGLVCYEMSKVNAKRLTFDNIALQGIICHSGGDLELLNANIQNVKEDAIMIQDCTLSLQDSFVRNCKKNGISANDVNNCHVSGCKFENNNQCAIIASRSTLDIENVNISNSGYSAIHSIGSTIKLNKVIVGQNKKGGVVSTQNSKVVAENCTFTANNWAALLCEENSKIKAIKSTLSNNQLASNCAGKVTLVNCEVSSHRDTAVQASGKLKVKETTFSNNGSGLIAGASATVKITGSTFQSNRLCIEVTNNANLECSNSKFVGSTGESAVNVTGGGFASYKECQFSQSRNVAVYVDGQIELENSTIEKTGKIALLCTENSKGSVRNNKLIGDGQCGVQIGGGTAVIQSNEIQNFSQFGVYIKPNSRASVENNDYSNNKLANIWKE</sequence>
<dbReference type="Gene3D" id="2.160.20.20">
    <property type="match status" value="1"/>
</dbReference>
<comment type="caution">
    <text evidence="3">The sequence shown here is derived from an EMBL/GenBank/DDBJ whole genome shotgun (WGS) entry which is preliminary data.</text>
</comment>
<dbReference type="RefSeq" id="XP_068359021.1">
    <property type="nucleotide sequence ID" value="XM_068504834.1"/>
</dbReference>
<dbReference type="VEuPathDB" id="TrichDB:TRFO_26244"/>
<proteinExistence type="predicted"/>
<dbReference type="GO" id="GO:0006511">
    <property type="term" value="P:ubiquitin-dependent protein catabolic process"/>
    <property type="evidence" value="ECO:0007669"/>
    <property type="project" value="TreeGrafter"/>
</dbReference>
<dbReference type="Pfam" id="PF13229">
    <property type="entry name" value="Beta_helix"/>
    <property type="match status" value="3"/>
</dbReference>
<keyword evidence="4" id="KW-1185">Reference proteome</keyword>
<evidence type="ECO:0000256" key="1">
    <source>
        <dbReference type="ARBA" id="ARBA00022737"/>
    </source>
</evidence>
<feature type="domain" description="Right handed beta helix" evidence="2">
    <location>
        <begin position="208"/>
        <end position="352"/>
    </location>
</feature>
<dbReference type="InterPro" id="IPR006626">
    <property type="entry name" value="PbH1"/>
</dbReference>
<dbReference type="EMBL" id="MLAK01000743">
    <property type="protein sequence ID" value="OHT05885.1"/>
    <property type="molecule type" value="Genomic_DNA"/>
</dbReference>
<dbReference type="PANTHER" id="PTHR22990">
    <property type="entry name" value="F-BOX ONLY PROTEIN"/>
    <property type="match status" value="1"/>
</dbReference>
<dbReference type="PANTHER" id="PTHR22990:SF15">
    <property type="entry name" value="F-BOX ONLY PROTEIN 10"/>
    <property type="match status" value="1"/>
</dbReference>
<protein>
    <recommendedName>
        <fullName evidence="2">Right handed beta helix domain-containing protein</fullName>
    </recommendedName>
</protein>
<dbReference type="SMART" id="SM00710">
    <property type="entry name" value="PbH1"/>
    <property type="match status" value="10"/>
</dbReference>
<reference evidence="3" key="1">
    <citation type="submission" date="2016-10" db="EMBL/GenBank/DDBJ databases">
        <authorList>
            <person name="Benchimol M."/>
            <person name="Almeida L.G."/>
            <person name="Vasconcelos A.T."/>
            <person name="Perreira-Neves A."/>
            <person name="Rosa I.A."/>
            <person name="Tasca T."/>
            <person name="Bogo M.R."/>
            <person name="de Souza W."/>
        </authorList>
    </citation>
    <scope>NUCLEOTIDE SEQUENCE [LARGE SCALE GENOMIC DNA]</scope>
    <source>
        <strain evidence="3">K</strain>
    </source>
</reference>
<gene>
    <name evidence="3" type="ORF">TRFO_26244</name>
</gene>
<dbReference type="OrthoDB" id="10619779at2759"/>
<dbReference type="InterPro" id="IPR051550">
    <property type="entry name" value="SCF-Subunits/Alg-Epimerases"/>
</dbReference>
<dbReference type="SUPFAM" id="SSF51126">
    <property type="entry name" value="Pectin lyase-like"/>
    <property type="match status" value="3"/>
</dbReference>
<dbReference type="Gene3D" id="2.160.20.10">
    <property type="entry name" value="Single-stranded right-handed beta-helix, Pectin lyase-like"/>
    <property type="match status" value="2"/>
</dbReference>
<dbReference type="InterPro" id="IPR012334">
    <property type="entry name" value="Pectin_lyas_fold"/>
</dbReference>
<name>A0A1J4K8X3_9EUKA</name>
<feature type="domain" description="Right handed beta helix" evidence="2">
    <location>
        <begin position="582"/>
        <end position="699"/>
    </location>
</feature>
<dbReference type="InterPro" id="IPR011050">
    <property type="entry name" value="Pectin_lyase_fold/virulence"/>
</dbReference>
<evidence type="ECO:0000313" key="4">
    <source>
        <dbReference type="Proteomes" id="UP000179807"/>
    </source>
</evidence>
<dbReference type="InterPro" id="IPR039448">
    <property type="entry name" value="Beta_helix"/>
</dbReference>
<organism evidence="3 4">
    <name type="scientific">Tritrichomonas foetus</name>
    <dbReference type="NCBI Taxonomy" id="1144522"/>
    <lineage>
        <taxon>Eukaryota</taxon>
        <taxon>Metamonada</taxon>
        <taxon>Parabasalia</taxon>
        <taxon>Tritrichomonadida</taxon>
        <taxon>Tritrichomonadidae</taxon>
        <taxon>Tritrichomonas</taxon>
    </lineage>
</organism>
<evidence type="ECO:0000313" key="3">
    <source>
        <dbReference type="EMBL" id="OHT05885.1"/>
    </source>
</evidence>
<keyword evidence="1" id="KW-0677">Repeat</keyword>
<evidence type="ECO:0000259" key="2">
    <source>
        <dbReference type="Pfam" id="PF13229"/>
    </source>
</evidence>
<dbReference type="AlphaFoldDB" id="A0A1J4K8X3"/>